<evidence type="ECO:0000256" key="2">
    <source>
        <dbReference type="ARBA" id="ARBA00001946"/>
    </source>
</evidence>
<dbReference type="GO" id="GO:0007165">
    <property type="term" value="P:signal transduction"/>
    <property type="evidence" value="ECO:0007669"/>
    <property type="project" value="TreeGrafter"/>
</dbReference>
<reference evidence="9 10" key="1">
    <citation type="submission" date="2019-07" db="EMBL/GenBank/DDBJ databases">
        <title>Hymenobacter sp. straun FUR1 Genome sequencing and assembly.</title>
        <authorList>
            <person name="Chhetri G."/>
        </authorList>
    </citation>
    <scope>NUCLEOTIDE SEQUENCE [LARGE SCALE GENOMIC DNA]</scope>
    <source>
        <strain evidence="9 10">Fur1</strain>
    </source>
</reference>
<dbReference type="GO" id="GO:0046872">
    <property type="term" value="F:metal ion binding"/>
    <property type="evidence" value="ECO:0007669"/>
    <property type="project" value="UniProtKB-KW"/>
</dbReference>
<dbReference type="EMBL" id="VMRJ01000003">
    <property type="protein sequence ID" value="TVT40308.1"/>
    <property type="molecule type" value="Genomic_DNA"/>
</dbReference>
<dbReference type="Proteomes" id="UP000317624">
    <property type="component" value="Unassembled WGS sequence"/>
</dbReference>
<comment type="caution">
    <text evidence="9">The sequence shown here is derived from an EMBL/GenBank/DDBJ whole genome shotgun (WGS) entry which is preliminary data.</text>
</comment>
<dbReference type="GO" id="GO:0046854">
    <property type="term" value="P:phosphatidylinositol phosphate biosynthetic process"/>
    <property type="evidence" value="ECO:0007669"/>
    <property type="project" value="InterPro"/>
</dbReference>
<feature type="binding site" evidence="7">
    <location>
        <position position="217"/>
    </location>
    <ligand>
        <name>Mg(2+)</name>
        <dbReference type="ChEBI" id="CHEBI:18420"/>
        <label>1</label>
        <note>catalytic</note>
    </ligand>
</feature>
<evidence type="ECO:0000256" key="1">
    <source>
        <dbReference type="ARBA" id="ARBA00001033"/>
    </source>
</evidence>
<dbReference type="InterPro" id="IPR022337">
    <property type="entry name" value="Inositol_monophosphatase_SuhB"/>
</dbReference>
<dbReference type="AlphaFoldDB" id="A0A558BUV7"/>
<dbReference type="PANTHER" id="PTHR20854:SF4">
    <property type="entry name" value="INOSITOL-1-MONOPHOSPHATASE-RELATED"/>
    <property type="match status" value="1"/>
</dbReference>
<dbReference type="SUPFAM" id="SSF56655">
    <property type="entry name" value="Carbohydrate phosphatase"/>
    <property type="match status" value="1"/>
</dbReference>
<dbReference type="GO" id="GO:0008934">
    <property type="term" value="F:inositol monophosphate 1-phosphatase activity"/>
    <property type="evidence" value="ECO:0007669"/>
    <property type="project" value="InterPro"/>
</dbReference>
<keyword evidence="6 7" id="KW-0460">Magnesium</keyword>
<comment type="cofactor">
    <cofactor evidence="2 7 8">
        <name>Mg(2+)</name>
        <dbReference type="ChEBI" id="CHEBI:18420"/>
    </cofactor>
</comment>
<gene>
    <name evidence="9" type="ORF">FNT36_12560</name>
</gene>
<keyword evidence="4 7" id="KW-0479">Metal-binding</keyword>
<evidence type="ECO:0000313" key="9">
    <source>
        <dbReference type="EMBL" id="TVT40308.1"/>
    </source>
</evidence>
<feature type="binding site" evidence="7">
    <location>
        <position position="92"/>
    </location>
    <ligand>
        <name>Mg(2+)</name>
        <dbReference type="ChEBI" id="CHEBI:18420"/>
        <label>1</label>
        <note>catalytic</note>
    </ligand>
</feature>
<comment type="similarity">
    <text evidence="3 8">Belongs to the inositol monophosphatase superfamily.</text>
</comment>
<dbReference type="PROSITE" id="PS00629">
    <property type="entry name" value="IMP_1"/>
    <property type="match status" value="1"/>
</dbReference>
<dbReference type="FunFam" id="3.30.540.10:FF:000003">
    <property type="entry name" value="Inositol-1-monophosphatase"/>
    <property type="match status" value="1"/>
</dbReference>
<accession>A0A558BUV7</accession>
<dbReference type="Pfam" id="PF00459">
    <property type="entry name" value="Inositol_P"/>
    <property type="match status" value="1"/>
</dbReference>
<proteinExistence type="inferred from homology"/>
<dbReference type="PANTHER" id="PTHR20854">
    <property type="entry name" value="INOSITOL MONOPHOSPHATASE"/>
    <property type="match status" value="1"/>
</dbReference>
<dbReference type="PRINTS" id="PR01959">
    <property type="entry name" value="SBIMPHPHTASE"/>
</dbReference>
<dbReference type="PRINTS" id="PR00377">
    <property type="entry name" value="IMPHPHTASES"/>
</dbReference>
<dbReference type="InterPro" id="IPR020550">
    <property type="entry name" value="Inositol_monophosphatase_CS"/>
</dbReference>
<dbReference type="Gene3D" id="3.40.190.80">
    <property type="match status" value="1"/>
</dbReference>
<sequence length="272" mass="30169">MTPDLLQLSQSVADLCRQAGAFIREQVSSFDQSKIVTKGLHDLVSYVDKESEKMLVEGLQKLFPEAGFVTEEGTVANSDESTEYRWIIDPLDGTTNFIHGLPCFAVSVALARGVVPVLGVVYEVSRDECFRGAEGLGAFLNDKPIRVSTAASTEDTLIATGLPFYKFDHMDAYMAILKEYAQHSRGIRRWGSAATDLAYVACGRFDSYFEFNINAYDVAAGILLVREAGGRVTQWLKDGDPVFSRETLATNGLVHDQMQTVMKKHWQEGFQM</sequence>
<dbReference type="RefSeq" id="WP_144848094.1">
    <property type="nucleotide sequence ID" value="NZ_VMRJ01000003.1"/>
</dbReference>
<evidence type="ECO:0000256" key="4">
    <source>
        <dbReference type="ARBA" id="ARBA00022723"/>
    </source>
</evidence>
<comment type="catalytic activity">
    <reaction evidence="1 8">
        <text>a myo-inositol phosphate + H2O = myo-inositol + phosphate</text>
        <dbReference type="Rhea" id="RHEA:24056"/>
        <dbReference type="ChEBI" id="CHEBI:15377"/>
        <dbReference type="ChEBI" id="CHEBI:17268"/>
        <dbReference type="ChEBI" id="CHEBI:43474"/>
        <dbReference type="ChEBI" id="CHEBI:84139"/>
        <dbReference type="EC" id="3.1.3.25"/>
    </reaction>
</comment>
<organism evidence="9 10">
    <name type="scientific">Hymenobacter setariae</name>
    <dbReference type="NCBI Taxonomy" id="2594794"/>
    <lineage>
        <taxon>Bacteria</taxon>
        <taxon>Pseudomonadati</taxon>
        <taxon>Bacteroidota</taxon>
        <taxon>Cytophagia</taxon>
        <taxon>Cytophagales</taxon>
        <taxon>Hymenobacteraceae</taxon>
        <taxon>Hymenobacter</taxon>
    </lineage>
</organism>
<dbReference type="GO" id="GO:0006020">
    <property type="term" value="P:inositol metabolic process"/>
    <property type="evidence" value="ECO:0007669"/>
    <property type="project" value="TreeGrafter"/>
</dbReference>
<dbReference type="InterPro" id="IPR033942">
    <property type="entry name" value="IMPase"/>
</dbReference>
<dbReference type="EC" id="3.1.3.25" evidence="8"/>
<dbReference type="InterPro" id="IPR000760">
    <property type="entry name" value="Inositol_monophosphatase-like"/>
</dbReference>
<keyword evidence="10" id="KW-1185">Reference proteome</keyword>
<feature type="binding site" evidence="7">
    <location>
        <position position="91"/>
    </location>
    <ligand>
        <name>Mg(2+)</name>
        <dbReference type="ChEBI" id="CHEBI:18420"/>
        <label>1</label>
        <note>catalytic</note>
    </ligand>
</feature>
<evidence type="ECO:0000313" key="10">
    <source>
        <dbReference type="Proteomes" id="UP000317624"/>
    </source>
</evidence>
<evidence type="ECO:0000256" key="6">
    <source>
        <dbReference type="ARBA" id="ARBA00022842"/>
    </source>
</evidence>
<dbReference type="CDD" id="cd01639">
    <property type="entry name" value="IMPase"/>
    <property type="match status" value="1"/>
</dbReference>
<feature type="binding site" evidence="7">
    <location>
        <position position="71"/>
    </location>
    <ligand>
        <name>Mg(2+)</name>
        <dbReference type="ChEBI" id="CHEBI:18420"/>
        <label>1</label>
        <note>catalytic</note>
    </ligand>
</feature>
<evidence type="ECO:0000256" key="5">
    <source>
        <dbReference type="ARBA" id="ARBA00022801"/>
    </source>
</evidence>
<dbReference type="PROSITE" id="PS00630">
    <property type="entry name" value="IMP_2"/>
    <property type="match status" value="1"/>
</dbReference>
<evidence type="ECO:0000256" key="7">
    <source>
        <dbReference type="PIRSR" id="PIRSR600760-2"/>
    </source>
</evidence>
<keyword evidence="5 8" id="KW-0378">Hydrolase</keyword>
<feature type="binding site" evidence="7">
    <location>
        <position position="89"/>
    </location>
    <ligand>
        <name>Mg(2+)</name>
        <dbReference type="ChEBI" id="CHEBI:18420"/>
        <label>1</label>
        <note>catalytic</note>
    </ligand>
</feature>
<protein>
    <recommendedName>
        <fullName evidence="8">Inositol-1-monophosphatase</fullName>
        <ecNumber evidence="8">3.1.3.25</ecNumber>
    </recommendedName>
</protein>
<evidence type="ECO:0000256" key="8">
    <source>
        <dbReference type="RuleBase" id="RU364068"/>
    </source>
</evidence>
<dbReference type="Gene3D" id="3.30.540.10">
    <property type="entry name" value="Fructose-1,6-Bisphosphatase, subunit A, domain 1"/>
    <property type="match status" value="1"/>
</dbReference>
<dbReference type="OrthoDB" id="9772456at2"/>
<dbReference type="InterPro" id="IPR020583">
    <property type="entry name" value="Inositol_monoP_metal-BS"/>
</dbReference>
<name>A0A558BUV7_9BACT</name>
<evidence type="ECO:0000256" key="3">
    <source>
        <dbReference type="ARBA" id="ARBA00009759"/>
    </source>
</evidence>